<keyword evidence="5 6" id="KW-0326">Glycosidase</keyword>
<comment type="catalytic activity">
    <reaction evidence="1">
        <text>Random endo-hydrolysis of N-acetyl-beta-D-glucosaminide (1-&gt;4)-beta-linkages in chitin and chitodextrins.</text>
        <dbReference type="EC" id="3.2.1.14"/>
    </reaction>
</comment>
<dbReference type="InterPro" id="IPR001579">
    <property type="entry name" value="Glyco_hydro_18_chit_AS"/>
</dbReference>
<keyword evidence="3 6" id="KW-0378">Hydrolase</keyword>
<keyword evidence="11" id="KW-1185">Reference proteome</keyword>
<dbReference type="GO" id="GO:0008843">
    <property type="term" value="F:endochitinase activity"/>
    <property type="evidence" value="ECO:0007669"/>
    <property type="project" value="UniProtKB-EC"/>
</dbReference>
<dbReference type="PANTHER" id="PTHR11177">
    <property type="entry name" value="CHITINASE"/>
    <property type="match status" value="1"/>
</dbReference>
<dbReference type="SUPFAM" id="SSF51445">
    <property type="entry name" value="(Trans)glycosidases"/>
    <property type="match status" value="1"/>
</dbReference>
<keyword evidence="4" id="KW-0119">Carbohydrate metabolism</keyword>
<dbReference type="PROSITE" id="PS51910">
    <property type="entry name" value="GH18_2"/>
    <property type="match status" value="1"/>
</dbReference>
<reference evidence="10 11" key="2">
    <citation type="submission" date="2019-09" db="EMBL/GenBank/DDBJ databases">
        <authorList>
            <person name="Jin C."/>
        </authorList>
    </citation>
    <scope>NUCLEOTIDE SEQUENCE [LARGE SCALE GENOMIC DNA]</scope>
    <source>
        <strain evidence="10 11">AN110305</strain>
    </source>
</reference>
<comment type="caution">
    <text evidence="10">The sequence shown here is derived from an EMBL/GenBank/DDBJ whole genome shotgun (WGS) entry which is preliminary data.</text>
</comment>
<protein>
    <recommendedName>
        <fullName evidence="2">chitinase</fullName>
        <ecNumber evidence="2">3.2.1.14</ecNumber>
    </recommendedName>
</protein>
<evidence type="ECO:0000256" key="4">
    <source>
        <dbReference type="ARBA" id="ARBA00023024"/>
    </source>
</evidence>
<evidence type="ECO:0000256" key="5">
    <source>
        <dbReference type="ARBA" id="ARBA00023295"/>
    </source>
</evidence>
<keyword evidence="8" id="KW-0732">Signal</keyword>
<proteinExistence type="inferred from homology"/>
<evidence type="ECO:0000256" key="3">
    <source>
        <dbReference type="ARBA" id="ARBA00022801"/>
    </source>
</evidence>
<dbReference type="Proteomes" id="UP000323454">
    <property type="component" value="Unassembled WGS sequence"/>
</dbReference>
<dbReference type="OrthoDB" id="276604at2"/>
<dbReference type="Gene3D" id="3.10.50.10">
    <property type="match status" value="1"/>
</dbReference>
<dbReference type="GO" id="GO:0005975">
    <property type="term" value="P:carbohydrate metabolic process"/>
    <property type="evidence" value="ECO:0007669"/>
    <property type="project" value="InterPro"/>
</dbReference>
<keyword evidence="4" id="KW-0146">Chitin degradation</keyword>
<feature type="chain" id="PRO_5023064842" description="chitinase" evidence="8">
    <location>
        <begin position="32"/>
        <end position="423"/>
    </location>
</feature>
<dbReference type="RefSeq" id="WP_149848870.1">
    <property type="nucleotide sequence ID" value="NZ_VUOB01000012.1"/>
</dbReference>
<feature type="signal peptide" evidence="8">
    <location>
        <begin position="1"/>
        <end position="31"/>
    </location>
</feature>
<dbReference type="SMART" id="SM00636">
    <property type="entry name" value="Glyco_18"/>
    <property type="match status" value="1"/>
</dbReference>
<dbReference type="EMBL" id="VUOB01000012">
    <property type="protein sequence ID" value="KAA2264207.1"/>
    <property type="molecule type" value="Genomic_DNA"/>
</dbReference>
<dbReference type="Gene3D" id="3.20.20.80">
    <property type="entry name" value="Glycosidases"/>
    <property type="match status" value="1"/>
</dbReference>
<evidence type="ECO:0000256" key="6">
    <source>
        <dbReference type="RuleBase" id="RU000489"/>
    </source>
</evidence>
<evidence type="ECO:0000256" key="2">
    <source>
        <dbReference type="ARBA" id="ARBA00012729"/>
    </source>
</evidence>
<dbReference type="InterPro" id="IPR050314">
    <property type="entry name" value="Glycosyl_Hydrlase_18"/>
</dbReference>
<organism evidence="10 11">
    <name type="scientific">Solihabitans fulvus</name>
    <dbReference type="NCBI Taxonomy" id="1892852"/>
    <lineage>
        <taxon>Bacteria</taxon>
        <taxon>Bacillati</taxon>
        <taxon>Actinomycetota</taxon>
        <taxon>Actinomycetes</taxon>
        <taxon>Pseudonocardiales</taxon>
        <taxon>Pseudonocardiaceae</taxon>
        <taxon>Solihabitans</taxon>
    </lineage>
</organism>
<dbReference type="Pfam" id="PF00704">
    <property type="entry name" value="Glyco_hydro_18"/>
    <property type="match status" value="1"/>
</dbReference>
<dbReference type="PROSITE" id="PS01095">
    <property type="entry name" value="GH18_1"/>
    <property type="match status" value="1"/>
</dbReference>
<dbReference type="InterPro" id="IPR011583">
    <property type="entry name" value="Chitinase_II/V-like_cat"/>
</dbReference>
<accession>A0A5B2XKC3</accession>
<dbReference type="PANTHER" id="PTHR11177:SF317">
    <property type="entry name" value="CHITINASE 12-RELATED"/>
    <property type="match status" value="1"/>
</dbReference>
<evidence type="ECO:0000256" key="8">
    <source>
        <dbReference type="SAM" id="SignalP"/>
    </source>
</evidence>
<dbReference type="AlphaFoldDB" id="A0A5B2XKC3"/>
<dbReference type="GO" id="GO:0008061">
    <property type="term" value="F:chitin binding"/>
    <property type="evidence" value="ECO:0007669"/>
    <property type="project" value="InterPro"/>
</dbReference>
<dbReference type="InterPro" id="IPR017853">
    <property type="entry name" value="GH"/>
</dbReference>
<keyword evidence="4" id="KW-0624">Polysaccharide degradation</keyword>
<evidence type="ECO:0000313" key="11">
    <source>
        <dbReference type="Proteomes" id="UP000323454"/>
    </source>
</evidence>
<evidence type="ECO:0000259" key="9">
    <source>
        <dbReference type="PROSITE" id="PS51910"/>
    </source>
</evidence>
<dbReference type="InterPro" id="IPR001223">
    <property type="entry name" value="Glyco_hydro18_cat"/>
</dbReference>
<gene>
    <name evidence="10" type="ORF">F0L68_08185</name>
</gene>
<comment type="similarity">
    <text evidence="7">Belongs to the glycosyl hydrolase 18 family.</text>
</comment>
<dbReference type="EC" id="3.2.1.14" evidence="2"/>
<dbReference type="GO" id="GO:0006032">
    <property type="term" value="P:chitin catabolic process"/>
    <property type="evidence" value="ECO:0007669"/>
    <property type="project" value="UniProtKB-KW"/>
</dbReference>
<reference evidence="10 11" key="1">
    <citation type="submission" date="2019-09" db="EMBL/GenBank/DDBJ databases">
        <title>Goodfellowia gen. nov., a new genus of the Pseudonocardineae related to Actinoalloteichus, containing Goodfellowia coeruleoviolacea gen. nov., comb. nov. gen. nov., comb. nov.</title>
        <authorList>
            <person name="Labeda D."/>
        </authorList>
    </citation>
    <scope>NUCLEOTIDE SEQUENCE [LARGE SCALE GENOMIC DNA]</scope>
    <source>
        <strain evidence="10 11">AN110305</strain>
    </source>
</reference>
<evidence type="ECO:0000256" key="1">
    <source>
        <dbReference type="ARBA" id="ARBA00000822"/>
    </source>
</evidence>
<dbReference type="InterPro" id="IPR029070">
    <property type="entry name" value="Chitinase_insertion_sf"/>
</dbReference>
<name>A0A5B2XKC3_9PSEU</name>
<evidence type="ECO:0000256" key="7">
    <source>
        <dbReference type="RuleBase" id="RU004453"/>
    </source>
</evidence>
<dbReference type="SUPFAM" id="SSF54556">
    <property type="entry name" value="Chitinase insertion domain"/>
    <property type="match status" value="1"/>
</dbReference>
<evidence type="ECO:0000313" key="10">
    <source>
        <dbReference type="EMBL" id="KAA2264207.1"/>
    </source>
</evidence>
<feature type="domain" description="GH18" evidence="9">
    <location>
        <begin position="54"/>
        <end position="420"/>
    </location>
</feature>
<sequence length="423" mass="45765">MRLKWCRTRTTSAAGVAIALALALLPASAGADPNDANDSAANDSAADVASARQPVLEAFWGGSPKADQLPWEMINSISYFFASPDGGRCSEPDARQRGDVASLEAVKRAHPGLTVLVSIGGWGAAGFSADAATADSRRTFVSSCVDRWMSAFPKGLVDGFDIDWEFPVSGGLPSIGSSPADRENLNLLLGEFRTQLERHAHAAGLSSKSATLSIDIPAGRIQDDGTGKAGAPYDAAHSYDLRTVGRLVDRFNLMTYDLCTGYSKVSCFNDPLVKRPGDPNDRYNNNVGAVDYMEAHGVPANKIVLGVPFYGRSFTVTSADNGGLYQPFTSMDFLDYKVLVGPQWAGNPDVQQGWDPVVRSPYLWNPRTMTWVSYENPRSILDRSLFAKDRRLAGMMMWEVGADDPQHSLLTAMTAPWLTGDRR</sequence>